<keyword evidence="1" id="KW-0812">Transmembrane</keyword>
<protein>
    <submittedName>
        <fullName evidence="2">Uncharacterized protein</fullName>
    </submittedName>
</protein>
<evidence type="ECO:0000313" key="2">
    <source>
        <dbReference type="EMBL" id="SIO03058.1"/>
    </source>
</evidence>
<evidence type="ECO:0000313" key="3">
    <source>
        <dbReference type="Proteomes" id="UP000185062"/>
    </source>
</evidence>
<name>A0A1N6G6B8_9PROT</name>
<dbReference type="AlphaFoldDB" id="A0A1N6G6B8"/>
<keyword evidence="3" id="KW-1185">Reference proteome</keyword>
<dbReference type="Proteomes" id="UP000185062">
    <property type="component" value="Unassembled WGS sequence"/>
</dbReference>
<accession>A0A1N6G6B8</accession>
<gene>
    <name evidence="2" type="ORF">SAMN02743940_0572</name>
</gene>
<keyword evidence="1" id="KW-0472">Membrane</keyword>
<feature type="transmembrane region" description="Helical" evidence="1">
    <location>
        <begin position="15"/>
        <end position="36"/>
    </location>
</feature>
<dbReference type="eggNOG" id="ENOG50337CT">
    <property type="taxonomic scope" value="Bacteria"/>
</dbReference>
<reference evidence="2 3" key="1">
    <citation type="submission" date="2016-12" db="EMBL/GenBank/DDBJ databases">
        <authorList>
            <person name="Song W.-J."/>
            <person name="Kurnit D.M."/>
        </authorList>
    </citation>
    <scope>NUCLEOTIDE SEQUENCE [LARGE SCALE GENOMIC DNA]</scope>
    <source>
        <strain evidence="2 3">ATCC 49181</strain>
    </source>
</reference>
<keyword evidence="1" id="KW-1133">Transmembrane helix</keyword>
<proteinExistence type="predicted"/>
<evidence type="ECO:0000256" key="1">
    <source>
        <dbReference type="SAM" id="Phobius"/>
    </source>
</evidence>
<dbReference type="RefSeq" id="WP_028460915.1">
    <property type="nucleotide sequence ID" value="NZ_FSRO01000001.1"/>
</dbReference>
<organism evidence="2 3">
    <name type="scientific">Nitrosomonas cryotolerans ATCC 49181</name>
    <dbReference type="NCBI Taxonomy" id="1131553"/>
    <lineage>
        <taxon>Bacteria</taxon>
        <taxon>Pseudomonadati</taxon>
        <taxon>Pseudomonadota</taxon>
        <taxon>Betaproteobacteria</taxon>
        <taxon>Nitrosomonadales</taxon>
        <taxon>Nitrosomonadaceae</taxon>
        <taxon>Nitrosomonas</taxon>
    </lineage>
</organism>
<sequence>MQSTKPNPSNTSRNIWPKLITFVFILLTIVAAVMLLPRGFSQDVSQIGKGTNAVVLVHDNNIIQSGETMAAMNEIRDIYTARIEFIIADIKTPSGKAFADTYALSPTALTFFSADGEKLQTLYSPQTGETLKNNLNTIFKY</sequence>
<dbReference type="EMBL" id="FSRO01000001">
    <property type="protein sequence ID" value="SIO03058.1"/>
    <property type="molecule type" value="Genomic_DNA"/>
</dbReference>